<dbReference type="PANTHER" id="PTHR33099:SF13">
    <property type="entry name" value="F-BOX DOMAIN-CONTAINING PROTEIN-RELATED"/>
    <property type="match status" value="1"/>
</dbReference>
<accession>A0A9P3G1M9</accession>
<protein>
    <recommendedName>
        <fullName evidence="4">Prolyl 4-hydroxylase alpha subunit Fe(2+) 2OG dioxygenase domain-containing protein</fullName>
    </recommendedName>
</protein>
<dbReference type="Proteomes" id="UP000703269">
    <property type="component" value="Unassembled WGS sequence"/>
</dbReference>
<evidence type="ECO:0000313" key="2">
    <source>
        <dbReference type="EMBL" id="GJE87363.1"/>
    </source>
</evidence>
<dbReference type="AlphaFoldDB" id="A0A9P3G1M9"/>
<keyword evidence="3" id="KW-1185">Reference proteome</keyword>
<evidence type="ECO:0008006" key="4">
    <source>
        <dbReference type="Google" id="ProtNLM"/>
    </source>
</evidence>
<evidence type="ECO:0000256" key="1">
    <source>
        <dbReference type="SAM" id="MobiDB-lite"/>
    </source>
</evidence>
<gene>
    <name evidence="2" type="ORF">PsYK624_034460</name>
</gene>
<comment type="caution">
    <text evidence="2">The sequence shown here is derived from an EMBL/GenBank/DDBJ whole genome shotgun (WGS) entry which is preliminary data.</text>
</comment>
<dbReference type="OrthoDB" id="124582at2759"/>
<feature type="region of interest" description="Disordered" evidence="1">
    <location>
        <begin position="1"/>
        <end position="22"/>
    </location>
</feature>
<dbReference type="PANTHER" id="PTHR33099">
    <property type="entry name" value="FE2OG DIOXYGENASE DOMAIN-CONTAINING PROTEIN"/>
    <property type="match status" value="1"/>
</dbReference>
<dbReference type="EMBL" id="BPQB01000006">
    <property type="protein sequence ID" value="GJE87363.1"/>
    <property type="molecule type" value="Genomic_DNA"/>
</dbReference>
<feature type="compositionally biased region" description="Basic and acidic residues" evidence="1">
    <location>
        <begin position="1"/>
        <end position="17"/>
    </location>
</feature>
<organism evidence="2 3">
    <name type="scientific">Phanerochaete sordida</name>
    <dbReference type="NCBI Taxonomy" id="48140"/>
    <lineage>
        <taxon>Eukaryota</taxon>
        <taxon>Fungi</taxon>
        <taxon>Dikarya</taxon>
        <taxon>Basidiomycota</taxon>
        <taxon>Agaricomycotina</taxon>
        <taxon>Agaricomycetes</taxon>
        <taxon>Polyporales</taxon>
        <taxon>Phanerochaetaceae</taxon>
        <taxon>Phanerochaete</taxon>
    </lineage>
</organism>
<proteinExistence type="predicted"/>
<evidence type="ECO:0000313" key="3">
    <source>
        <dbReference type="Proteomes" id="UP000703269"/>
    </source>
</evidence>
<name>A0A9P3G1M9_9APHY</name>
<reference evidence="2 3" key="1">
    <citation type="submission" date="2021-08" db="EMBL/GenBank/DDBJ databases">
        <title>Draft Genome Sequence of Phanerochaete sordida strain YK-624.</title>
        <authorList>
            <person name="Mori T."/>
            <person name="Dohra H."/>
            <person name="Suzuki T."/>
            <person name="Kawagishi H."/>
            <person name="Hirai H."/>
        </authorList>
    </citation>
    <scope>NUCLEOTIDE SEQUENCE [LARGE SCALE GENOMIC DNA]</scope>
    <source>
        <strain evidence="2 3">YK-624</strain>
    </source>
</reference>
<sequence length="1086" mass="120673">MSEHDKRGRLRDDEHTGPRGVAGECPAESCFETFRDDMEKILANETLNWNSTFCFQKTHKDALDPVLGIEGLGEVDLPLMGQDVKAVKRYGLRVDSEENKQNGVIWEIDASKVSFGDLGWPAYVEEVVKDVSDTVMPNRTEEHFRCELKKLSIFEKGSRLLQNADSQETGPEIQVIATMAILLPSRFTGGTVRLSRDGIFVEHDCSASDSECINVLAWPPAVGHASEPITSGRALALIYHLIRTNPIQPSPSPPPAAPQVTFAVSELNRILNAYVRMQSHSGGPCKLVYLLDGDYPPDGLTLVALSGADAQRASALAVLAGMHDLALGLVRVHCTPGGAPRVRSDEDAPLELEFTRLVDAHTGTPLAPALEVADSERIPRDFVGAIRRGWRTRAPQWREYKDYTKRGPRMVLGESPLVPKPPPPLPPHHTRTALVLWARRSELAVRYSGRAGLERACAALDAAPARERALVDFVLARGSGDGRAAEVCFQAALRWRDLEVWRQVVEACAAPLGLSGVRDETRLAAVEVFGFESVRETFESMLNTEKRNGTRLAFLQRFDDWLGEPHAATKGRVRDVRSWIKKKKQEVLASLRPPSLEETVLLLDAARENGGLSYLKEHMLPQLQACADAEFLLHFANALHQVTSWKPRGKKEVIRDILTAGVAAIFVRPTLAAAEHVGTVSFVRCKEYTETCTRLSHDDLIDEIVRHLLAAAVRPELSATQGGVYAQNALIPFVNYLARRERVGPTTRLPSQFDELRRSAVDLWRKWGQITEKEIGELVDAAILPDGKLEVLVSVLAPAVDTMKLPGASFRVLVDALQRVPEPHVYPEDYSGPSLAQIIISLARRYAQEVPLGEVDAVTDAVQWVLAVDPLLGPAIFDRILAKSSLTSPYVKTALMPLSRTLCEETTEAQRVGALAPLLQGIVAAWVSTVPPTSDTDLQEGWRKLGHWTCPCKYCTEARTFLREGHMEWTDLDHIRATNVDHVKRELGCYAWRLARWETRETRPLSLVIEKSDALLKYHFWDREKEDAEDMLRNISADDAALQTILGAQYARIRTALEQGADLDRACSTAKRSLNEIYLGVKRRRY</sequence>